<sequence>MEIKIFDAFTRLSTMNINQITNFLHKYSGDFKDSKFGIRKSIMYAAKEIPGIGGYVLVIEDATDIVGAAVVNKTGMKDYIPENILVNLAIKPSYRGKGIAKTLIRQLKSYCKGSIALHINPENPAIALFKKEGFKVANIEMRLMR</sequence>
<dbReference type="InterPro" id="IPR000182">
    <property type="entry name" value="GNAT_dom"/>
</dbReference>
<keyword evidence="3" id="KW-1185">Reference proteome</keyword>
<name>A0A5C4SF70_9FLAO</name>
<dbReference type="Pfam" id="PF13508">
    <property type="entry name" value="Acetyltransf_7"/>
    <property type="match status" value="1"/>
</dbReference>
<dbReference type="GO" id="GO:0016747">
    <property type="term" value="F:acyltransferase activity, transferring groups other than amino-acyl groups"/>
    <property type="evidence" value="ECO:0007669"/>
    <property type="project" value="InterPro"/>
</dbReference>
<dbReference type="EMBL" id="VDCS01000015">
    <property type="protein sequence ID" value="TNJ42118.1"/>
    <property type="molecule type" value="Genomic_DNA"/>
</dbReference>
<evidence type="ECO:0000313" key="3">
    <source>
        <dbReference type="Proteomes" id="UP000308713"/>
    </source>
</evidence>
<dbReference type="CDD" id="cd04301">
    <property type="entry name" value="NAT_SF"/>
    <property type="match status" value="1"/>
</dbReference>
<dbReference type="RefSeq" id="WP_139698494.1">
    <property type="nucleotide sequence ID" value="NZ_CP074074.1"/>
</dbReference>
<evidence type="ECO:0000259" key="1">
    <source>
        <dbReference type="PROSITE" id="PS51186"/>
    </source>
</evidence>
<keyword evidence="2" id="KW-0808">Transferase</keyword>
<gene>
    <name evidence="2" type="ORF">FGF67_14555</name>
</gene>
<dbReference type="SUPFAM" id="SSF55729">
    <property type="entry name" value="Acyl-CoA N-acyltransferases (Nat)"/>
    <property type="match status" value="1"/>
</dbReference>
<dbReference type="Gene3D" id="3.40.630.30">
    <property type="match status" value="1"/>
</dbReference>
<dbReference type="Proteomes" id="UP000308713">
    <property type="component" value="Unassembled WGS sequence"/>
</dbReference>
<comment type="caution">
    <text evidence="2">The sequence shown here is derived from an EMBL/GenBank/DDBJ whole genome shotgun (WGS) entry which is preliminary data.</text>
</comment>
<accession>A0A5C4SF70</accession>
<organism evidence="2 3">
    <name type="scientific">Allotamlana fucoidanivorans</name>
    <dbReference type="NCBI Taxonomy" id="2583814"/>
    <lineage>
        <taxon>Bacteria</taxon>
        <taxon>Pseudomonadati</taxon>
        <taxon>Bacteroidota</taxon>
        <taxon>Flavobacteriia</taxon>
        <taxon>Flavobacteriales</taxon>
        <taxon>Flavobacteriaceae</taxon>
        <taxon>Allotamlana</taxon>
    </lineage>
</organism>
<evidence type="ECO:0000313" key="2">
    <source>
        <dbReference type="EMBL" id="TNJ42118.1"/>
    </source>
</evidence>
<feature type="domain" description="N-acetyltransferase" evidence="1">
    <location>
        <begin position="7"/>
        <end position="145"/>
    </location>
</feature>
<proteinExistence type="predicted"/>
<dbReference type="AlphaFoldDB" id="A0A5C4SF70"/>
<reference evidence="2 3" key="1">
    <citation type="submission" date="2019-05" db="EMBL/GenBank/DDBJ databases">
        <title>Tamlana fucoidanivorans sp. nov., isolated from the surface of algae collected from Fujian province in China.</title>
        <authorList>
            <person name="Li J."/>
        </authorList>
    </citation>
    <scope>NUCLEOTIDE SEQUENCE [LARGE SCALE GENOMIC DNA]</scope>
    <source>
        <strain evidence="2 3">CW2-9</strain>
    </source>
</reference>
<dbReference type="OrthoDB" id="7585366at2"/>
<dbReference type="InterPro" id="IPR016181">
    <property type="entry name" value="Acyl_CoA_acyltransferase"/>
</dbReference>
<protein>
    <submittedName>
        <fullName evidence="2">GNAT family N-acetyltransferase</fullName>
    </submittedName>
</protein>
<dbReference type="PROSITE" id="PS51186">
    <property type="entry name" value="GNAT"/>
    <property type="match status" value="1"/>
</dbReference>